<name>K0B483_GOTA9</name>
<geneLocation type="plasmid" evidence="1 2">
    <name>pCuri3</name>
</geneLocation>
<reference evidence="1 2" key="1">
    <citation type="journal article" date="2012" name="PLoS ONE">
        <title>The purine-utilizing bacterium Clostridium acidurici 9a: a genome-guided metabolic reconsideration.</title>
        <authorList>
            <person name="Hartwich K."/>
            <person name="Poehlein A."/>
            <person name="Daniel R."/>
        </authorList>
    </citation>
    <scope>NUCLEOTIDE SEQUENCE [LARGE SCALE GENOMIC DNA]</scope>
    <source>
        <strain evidence="2">ATCC 7906 / DSM 604 / BCRC 14475 / CIP 104303 / KCTC 5404 / NCIMB 10678 / 9a</strain>
        <plasmid evidence="2">pCuri3</plasmid>
    </source>
</reference>
<evidence type="ECO:0000313" key="1">
    <source>
        <dbReference type="EMBL" id="AFS79927.1"/>
    </source>
</evidence>
<gene>
    <name evidence="1" type="ORF">Curi_3p00030</name>
</gene>
<keyword evidence="1" id="KW-0614">Plasmid</keyword>
<dbReference type="HOGENOM" id="CLU_2328707_0_0_9"/>
<dbReference type="RefSeq" id="WP_014966157.1">
    <property type="nucleotide sequence ID" value="NC_018657.1"/>
</dbReference>
<sequence length="98" mass="10830">MSKKIVLAKQSYDFESDGKRIKGCKITYLGKNPSPLENVQGYTPIIANIGEDVAKCIDVVPALYDIEFEQVAGKNNKAVTFVSDIEFIKETDIPSLFA</sequence>
<dbReference type="EMBL" id="CP003327">
    <property type="protein sequence ID" value="AFS79927.1"/>
    <property type="molecule type" value="Genomic_DNA"/>
</dbReference>
<protein>
    <submittedName>
        <fullName evidence="1">Uncharacterized protein</fullName>
    </submittedName>
</protein>
<dbReference type="KEGG" id="cad:Curi_3p00030"/>
<organism evidence="1 2">
    <name type="scientific">Gottschalkia acidurici (strain ATCC 7906 / DSM 604 / BCRC 14475 / CIP 104303 / KCTC 5404 / NCIMB 10678 / 9a)</name>
    <name type="common">Clostridium acidurici</name>
    <dbReference type="NCBI Taxonomy" id="1128398"/>
    <lineage>
        <taxon>Bacteria</taxon>
        <taxon>Bacillati</taxon>
        <taxon>Bacillota</taxon>
        <taxon>Tissierellia</taxon>
        <taxon>Tissierellales</taxon>
        <taxon>Gottschalkiaceae</taxon>
        <taxon>Gottschalkia</taxon>
    </lineage>
</organism>
<evidence type="ECO:0000313" key="2">
    <source>
        <dbReference type="Proteomes" id="UP000006094"/>
    </source>
</evidence>
<proteinExistence type="predicted"/>
<keyword evidence="2" id="KW-1185">Reference proteome</keyword>
<accession>K0B483</accession>
<dbReference type="AlphaFoldDB" id="K0B483"/>
<dbReference type="Proteomes" id="UP000006094">
    <property type="component" value="Plasmid pCuri3"/>
</dbReference>